<keyword evidence="3" id="KW-0413">Isomerase</keyword>
<dbReference type="GO" id="GO:0030170">
    <property type="term" value="F:pyridoxal phosphate binding"/>
    <property type="evidence" value="ECO:0007669"/>
    <property type="project" value="TreeGrafter"/>
</dbReference>
<evidence type="ECO:0000256" key="2">
    <source>
        <dbReference type="ARBA" id="ARBA00022898"/>
    </source>
</evidence>
<proteinExistence type="predicted"/>
<feature type="domain" description="Alanine racemase N-terminal" evidence="4">
    <location>
        <begin position="2"/>
        <end position="149"/>
    </location>
</feature>
<sequence>KGGVKYIADSRLDNLKKIRMSGYDKELMLLRMPMKSEFEEVVDIADMSLNSELDTIKELSDIAKYRNKLHKIILMIDLGELREGILIKDLKDYVKQILELDGIEFLGIGTNLACFSGVLPTYKNMKELVDLKYELEDFFNIKIPIVSGVNPFIFTSCLPRANIALLIIPLLTNFGILPKASLPNLPLGIEGFSFNSII</sequence>
<dbReference type="InterPro" id="IPR001608">
    <property type="entry name" value="Ala_racemase_N"/>
</dbReference>
<evidence type="ECO:0000256" key="1">
    <source>
        <dbReference type="ARBA" id="ARBA00001933"/>
    </source>
</evidence>
<comment type="caution">
    <text evidence="5">The sequence shown here is derived from an EMBL/GenBank/DDBJ whole genome shotgun (WGS) entry which is preliminary data.</text>
</comment>
<evidence type="ECO:0000313" key="5">
    <source>
        <dbReference type="EMBL" id="GAH90593.1"/>
    </source>
</evidence>
<dbReference type="InterPro" id="IPR000821">
    <property type="entry name" value="Ala_racemase"/>
</dbReference>
<accession>X1L8X5</accession>
<dbReference type="Pfam" id="PF01168">
    <property type="entry name" value="Ala_racemase_N"/>
    <property type="match status" value="1"/>
</dbReference>
<evidence type="ECO:0000256" key="3">
    <source>
        <dbReference type="ARBA" id="ARBA00023235"/>
    </source>
</evidence>
<name>X1L8X5_9ZZZZ</name>
<comment type="cofactor">
    <cofactor evidence="1">
        <name>pyridoxal 5'-phosphate</name>
        <dbReference type="ChEBI" id="CHEBI:597326"/>
    </cofactor>
</comment>
<dbReference type="InterPro" id="IPR029066">
    <property type="entry name" value="PLP-binding_barrel"/>
</dbReference>
<dbReference type="Gene3D" id="3.20.20.10">
    <property type="entry name" value="Alanine racemase"/>
    <property type="match status" value="1"/>
</dbReference>
<dbReference type="GO" id="GO:0005829">
    <property type="term" value="C:cytosol"/>
    <property type="evidence" value="ECO:0007669"/>
    <property type="project" value="TreeGrafter"/>
</dbReference>
<dbReference type="EMBL" id="BARV01002258">
    <property type="protein sequence ID" value="GAH90593.1"/>
    <property type="molecule type" value="Genomic_DNA"/>
</dbReference>
<reference evidence="5" key="1">
    <citation type="journal article" date="2014" name="Front. Microbiol.">
        <title>High frequency of phylogenetically diverse reductive dehalogenase-homologous genes in deep subseafloor sedimentary metagenomes.</title>
        <authorList>
            <person name="Kawai M."/>
            <person name="Futagami T."/>
            <person name="Toyoda A."/>
            <person name="Takaki Y."/>
            <person name="Nishi S."/>
            <person name="Hori S."/>
            <person name="Arai W."/>
            <person name="Tsubouchi T."/>
            <person name="Morono Y."/>
            <person name="Uchiyama I."/>
            <person name="Ito T."/>
            <person name="Fujiyama A."/>
            <person name="Inagaki F."/>
            <person name="Takami H."/>
        </authorList>
    </citation>
    <scope>NUCLEOTIDE SEQUENCE</scope>
    <source>
        <strain evidence="5">Expedition CK06-06</strain>
    </source>
</reference>
<gene>
    <name evidence="5" type="ORF">S06H3_05951</name>
</gene>
<evidence type="ECO:0000259" key="4">
    <source>
        <dbReference type="Pfam" id="PF01168"/>
    </source>
</evidence>
<dbReference type="AlphaFoldDB" id="X1L8X5"/>
<dbReference type="PANTHER" id="PTHR30511:SF3">
    <property type="entry name" value="LYSINE RACEMASE"/>
    <property type="match status" value="1"/>
</dbReference>
<keyword evidence="2" id="KW-0663">Pyridoxal phosphate</keyword>
<dbReference type="PANTHER" id="PTHR30511">
    <property type="entry name" value="ALANINE RACEMASE"/>
    <property type="match status" value="1"/>
</dbReference>
<feature type="non-terminal residue" evidence="5">
    <location>
        <position position="1"/>
    </location>
</feature>
<dbReference type="GO" id="GO:0008784">
    <property type="term" value="F:alanine racemase activity"/>
    <property type="evidence" value="ECO:0007669"/>
    <property type="project" value="TreeGrafter"/>
</dbReference>
<organism evidence="5">
    <name type="scientific">marine sediment metagenome</name>
    <dbReference type="NCBI Taxonomy" id="412755"/>
    <lineage>
        <taxon>unclassified sequences</taxon>
        <taxon>metagenomes</taxon>
        <taxon>ecological metagenomes</taxon>
    </lineage>
</organism>
<dbReference type="SUPFAM" id="SSF51419">
    <property type="entry name" value="PLP-binding barrel"/>
    <property type="match status" value="1"/>
</dbReference>
<protein>
    <recommendedName>
        <fullName evidence="4">Alanine racemase N-terminal domain-containing protein</fullName>
    </recommendedName>
</protein>